<comment type="caution">
    <text evidence="4">The sequence shown here is derived from an EMBL/GenBank/DDBJ whole genome shotgun (WGS) entry which is preliminary data.</text>
</comment>
<protein>
    <submittedName>
        <fullName evidence="4">Fatty acid hydroxylase</fullName>
    </submittedName>
</protein>
<evidence type="ECO:0000313" key="5">
    <source>
        <dbReference type="Proteomes" id="UP000239899"/>
    </source>
</evidence>
<dbReference type="InterPro" id="IPR011333">
    <property type="entry name" value="SKP1/BTB/POZ_sf"/>
</dbReference>
<feature type="compositionally biased region" description="Low complexity" evidence="2">
    <location>
        <begin position="535"/>
        <end position="545"/>
    </location>
</feature>
<feature type="compositionally biased region" description="Basic and acidic residues" evidence="2">
    <location>
        <begin position="559"/>
        <end position="568"/>
    </location>
</feature>
<dbReference type="GO" id="GO:0005506">
    <property type="term" value="F:iron ion binding"/>
    <property type="evidence" value="ECO:0007669"/>
    <property type="project" value="InterPro"/>
</dbReference>
<organism evidence="4 5">
    <name type="scientific">Chlorella sorokiniana</name>
    <name type="common">Freshwater green alga</name>
    <dbReference type="NCBI Taxonomy" id="3076"/>
    <lineage>
        <taxon>Eukaryota</taxon>
        <taxon>Viridiplantae</taxon>
        <taxon>Chlorophyta</taxon>
        <taxon>core chlorophytes</taxon>
        <taxon>Trebouxiophyceae</taxon>
        <taxon>Chlorellales</taxon>
        <taxon>Chlorellaceae</taxon>
        <taxon>Chlorella clade</taxon>
        <taxon>Chlorella</taxon>
    </lineage>
</organism>
<evidence type="ECO:0000259" key="3">
    <source>
        <dbReference type="Pfam" id="PF04116"/>
    </source>
</evidence>
<feature type="region of interest" description="Disordered" evidence="2">
    <location>
        <begin position="535"/>
        <end position="571"/>
    </location>
</feature>
<dbReference type="GO" id="GO:0008610">
    <property type="term" value="P:lipid biosynthetic process"/>
    <property type="evidence" value="ECO:0007669"/>
    <property type="project" value="InterPro"/>
</dbReference>
<proteinExistence type="inferred from homology"/>
<reference evidence="4 5" key="1">
    <citation type="journal article" date="2018" name="Plant J.">
        <title>Genome sequences of Chlorella sorokiniana UTEX 1602 and Micractinium conductrix SAG 241.80: implications to maltose excretion by a green alga.</title>
        <authorList>
            <person name="Arriola M.B."/>
            <person name="Velmurugan N."/>
            <person name="Zhang Y."/>
            <person name="Plunkett M.H."/>
            <person name="Hondzo H."/>
            <person name="Barney B.M."/>
        </authorList>
    </citation>
    <scope>NUCLEOTIDE SEQUENCE [LARGE SCALE GENOMIC DNA]</scope>
    <source>
        <strain evidence="5">UTEX 1602</strain>
    </source>
</reference>
<evidence type="ECO:0000256" key="1">
    <source>
        <dbReference type="ARBA" id="ARBA00009324"/>
    </source>
</evidence>
<dbReference type="InterPro" id="IPR006694">
    <property type="entry name" value="Fatty_acid_hydroxylase"/>
</dbReference>
<dbReference type="STRING" id="3076.A0A2P6TLX2"/>
<keyword evidence="5" id="KW-1185">Reference proteome</keyword>
<gene>
    <name evidence="4" type="ORF">C2E21_6006</name>
</gene>
<dbReference type="Gene3D" id="3.30.710.10">
    <property type="entry name" value="Potassium Channel Kv1.1, Chain A"/>
    <property type="match status" value="1"/>
</dbReference>
<feature type="compositionally biased region" description="Pro residues" evidence="2">
    <location>
        <begin position="686"/>
        <end position="708"/>
    </location>
</feature>
<comment type="similarity">
    <text evidence="1">Belongs to the sterol desaturase family.</text>
</comment>
<evidence type="ECO:0000256" key="2">
    <source>
        <dbReference type="SAM" id="MobiDB-lite"/>
    </source>
</evidence>
<feature type="domain" description="Fatty acid hydroxylase" evidence="3">
    <location>
        <begin position="377"/>
        <end position="507"/>
    </location>
</feature>
<dbReference type="AlphaFoldDB" id="A0A2P6TLX2"/>
<dbReference type="GO" id="GO:0016491">
    <property type="term" value="F:oxidoreductase activity"/>
    <property type="evidence" value="ECO:0007669"/>
    <property type="project" value="InterPro"/>
</dbReference>
<dbReference type="Pfam" id="PF04116">
    <property type="entry name" value="FA_hydroxylase"/>
    <property type="match status" value="1"/>
</dbReference>
<dbReference type="OrthoDB" id="539959at2759"/>
<name>A0A2P6TLX2_CHLSO</name>
<accession>A0A2P6TLX2</accession>
<evidence type="ECO:0000313" key="4">
    <source>
        <dbReference type="EMBL" id="PRW45324.1"/>
    </source>
</evidence>
<dbReference type="EMBL" id="LHPG02000011">
    <property type="protein sequence ID" value="PRW45324.1"/>
    <property type="molecule type" value="Genomic_DNA"/>
</dbReference>
<feature type="region of interest" description="Disordered" evidence="2">
    <location>
        <begin position="682"/>
        <end position="708"/>
    </location>
</feature>
<dbReference type="SUPFAM" id="SSF63825">
    <property type="entry name" value="YWTD domain"/>
    <property type="match status" value="1"/>
</dbReference>
<sequence>MLTVDDEDFDCTILLVLPAELAAEAGSEQAEARPAKRAKQGGGSAAAAGAGAIACRASSVVLKQHSEVFRCWIKGWTVKSKKQRPNHTLRIECNDCEEVEAFQRLLDYVHSAGHVLPEDASQIFALLAVARKHAAEPCAEACLQLLLGKVDQLPLKACLRLLLMLETGVSGKDDVQAMADKLFARGTERLGVLLKDNIALLVASTELQAELAAFLGPWHTMLNCNLRRQVWLALPFELLLVMFEDFHVRADTEATVLAAFALWANTHIGSGPLLDLDRQRIAAVCSRIRFPQLQLNHPGNAPTAVTVPVFWRGYFWRCKLMRDARDIMALTIQAACSFDFNKFNERALSLLYETEAVSRLPVQHPATDAAVAGAVAAGWCVQEWVIHAWLLHAPFDWVGRRIHVGHHQRPYFHVSIDDPPIVLAFMAVSLTAFWVGFGGSELAVTASLTYFAMGLLYEYTHFIVHTRYLPRSKLGKAIRMHHMLHHTRNEAYWLAFIVPQVDAMFGTAPQPSVVRMSEMAKQGLKASRDAAAADAAASSSGAGASTRQGEARSAPPVGHEQEELESQRRGRALAAVQPASAGVVAGPGRIIKVTYASAAPPVASLFHCVGVRVPAGSGHNITAAARLVPGTQLLVCAYPPGTYVPGAVYVFSVVKKEPVYRSWGRVPYRYAYVQVAQSPPFMAPTTPSPSPPPPSPSPPPPSPPPPAPTGLLYIGLDAVKNGFYLSRCQAETVAQCTGQAGTPGVIPGAARGTRADPTTKTLFMATDTSITICTDTNNTAGISGCAVDSAGGLLSTPFDVAIKGSILFIADRGVSSSTAGDGWLVRCSINGLGTSSVSLSGCIKVYGTNTGGTTGSSGNNVNLDRPIGLFIDGSTLYVANGASKGITICTIDGSNDLVQCSSTFGLKTDGTSTAWTSTRSLTVYSSRAYVSTGQGIWICTDAAQLTSCTKTSITILSDTTNPSSGTTINYTGSFGIMFFNGKLYMNDYSNSAVVICDDPLALTGCRKLYACSGASTPLTTDKGCDAAANTLQYPMRMVAFPSP</sequence>
<dbReference type="Proteomes" id="UP000239899">
    <property type="component" value="Unassembled WGS sequence"/>
</dbReference>